<feature type="compositionally biased region" description="Basic and acidic residues" evidence="1">
    <location>
        <begin position="229"/>
        <end position="248"/>
    </location>
</feature>
<protein>
    <submittedName>
        <fullName evidence="2">Uncharacterized protein</fullName>
    </submittedName>
</protein>
<dbReference type="GeneID" id="87815435"/>
<feature type="compositionally biased region" description="Low complexity" evidence="1">
    <location>
        <begin position="493"/>
        <end position="520"/>
    </location>
</feature>
<dbReference type="Proteomes" id="UP001302676">
    <property type="component" value="Unassembled WGS sequence"/>
</dbReference>
<feature type="compositionally biased region" description="Low complexity" evidence="1">
    <location>
        <begin position="564"/>
        <end position="588"/>
    </location>
</feature>
<feature type="compositionally biased region" description="Low complexity" evidence="1">
    <location>
        <begin position="458"/>
        <end position="479"/>
    </location>
</feature>
<feature type="region of interest" description="Disordered" evidence="1">
    <location>
        <begin position="227"/>
        <end position="546"/>
    </location>
</feature>
<evidence type="ECO:0000313" key="3">
    <source>
        <dbReference type="Proteomes" id="UP001302676"/>
    </source>
</evidence>
<evidence type="ECO:0000313" key="2">
    <source>
        <dbReference type="EMBL" id="KAK4148016.1"/>
    </source>
</evidence>
<name>A0AAN6VBQ9_9PEZI</name>
<feature type="compositionally biased region" description="Low complexity" evidence="1">
    <location>
        <begin position="257"/>
        <end position="266"/>
    </location>
</feature>
<reference evidence="2" key="2">
    <citation type="submission" date="2023-05" db="EMBL/GenBank/DDBJ databases">
        <authorList>
            <consortium name="Lawrence Berkeley National Laboratory"/>
            <person name="Steindorff A."/>
            <person name="Hensen N."/>
            <person name="Bonometti L."/>
            <person name="Westerberg I."/>
            <person name="Brannstrom I.O."/>
            <person name="Guillou S."/>
            <person name="Cros-Aarteil S."/>
            <person name="Calhoun S."/>
            <person name="Haridas S."/>
            <person name="Kuo A."/>
            <person name="Mondo S."/>
            <person name="Pangilinan J."/>
            <person name="Riley R."/>
            <person name="Labutti K."/>
            <person name="Andreopoulos B."/>
            <person name="Lipzen A."/>
            <person name="Chen C."/>
            <person name="Yanf M."/>
            <person name="Daum C."/>
            <person name="Ng V."/>
            <person name="Clum A."/>
            <person name="Ohm R."/>
            <person name="Martin F."/>
            <person name="Silar P."/>
            <person name="Natvig D."/>
            <person name="Lalanne C."/>
            <person name="Gautier V."/>
            <person name="Ament-Velasquez S.L."/>
            <person name="Kruys A."/>
            <person name="Hutchinson M.I."/>
            <person name="Powell A.J."/>
            <person name="Barry K."/>
            <person name="Miller A.N."/>
            <person name="Grigoriev I.V."/>
            <person name="Debuchy R."/>
            <person name="Gladieux P."/>
            <person name="Thoren M.H."/>
            <person name="Johannesson H."/>
        </authorList>
    </citation>
    <scope>NUCLEOTIDE SEQUENCE</scope>
    <source>
        <strain evidence="2">CBS 141.50</strain>
    </source>
</reference>
<reference evidence="2" key="1">
    <citation type="journal article" date="2023" name="Mol. Phylogenet. Evol.">
        <title>Genome-scale phylogeny and comparative genomics of the fungal order Sordariales.</title>
        <authorList>
            <person name="Hensen N."/>
            <person name="Bonometti L."/>
            <person name="Westerberg I."/>
            <person name="Brannstrom I.O."/>
            <person name="Guillou S."/>
            <person name="Cros-Aarteil S."/>
            <person name="Calhoun S."/>
            <person name="Haridas S."/>
            <person name="Kuo A."/>
            <person name="Mondo S."/>
            <person name="Pangilinan J."/>
            <person name="Riley R."/>
            <person name="LaButti K."/>
            <person name="Andreopoulos B."/>
            <person name="Lipzen A."/>
            <person name="Chen C."/>
            <person name="Yan M."/>
            <person name="Daum C."/>
            <person name="Ng V."/>
            <person name="Clum A."/>
            <person name="Steindorff A."/>
            <person name="Ohm R.A."/>
            <person name="Martin F."/>
            <person name="Silar P."/>
            <person name="Natvig D.O."/>
            <person name="Lalanne C."/>
            <person name="Gautier V."/>
            <person name="Ament-Velasquez S.L."/>
            <person name="Kruys A."/>
            <person name="Hutchinson M.I."/>
            <person name="Powell A.J."/>
            <person name="Barry K."/>
            <person name="Miller A.N."/>
            <person name="Grigoriev I.V."/>
            <person name="Debuchy R."/>
            <person name="Gladieux P."/>
            <person name="Hiltunen Thoren M."/>
            <person name="Johannesson H."/>
        </authorList>
    </citation>
    <scope>NUCLEOTIDE SEQUENCE</scope>
    <source>
        <strain evidence="2">CBS 141.50</strain>
    </source>
</reference>
<feature type="compositionally biased region" description="Basic and acidic residues" evidence="1">
    <location>
        <begin position="32"/>
        <end position="44"/>
    </location>
</feature>
<dbReference type="AlphaFoldDB" id="A0AAN6VBQ9"/>
<feature type="compositionally biased region" description="Polar residues" evidence="1">
    <location>
        <begin position="1"/>
        <end position="11"/>
    </location>
</feature>
<organism evidence="2 3">
    <name type="scientific">Dichotomopilus funicola</name>
    <dbReference type="NCBI Taxonomy" id="1934379"/>
    <lineage>
        <taxon>Eukaryota</taxon>
        <taxon>Fungi</taxon>
        <taxon>Dikarya</taxon>
        <taxon>Ascomycota</taxon>
        <taxon>Pezizomycotina</taxon>
        <taxon>Sordariomycetes</taxon>
        <taxon>Sordariomycetidae</taxon>
        <taxon>Sordariales</taxon>
        <taxon>Chaetomiaceae</taxon>
        <taxon>Dichotomopilus</taxon>
    </lineage>
</organism>
<feature type="compositionally biased region" description="Basic and acidic residues" evidence="1">
    <location>
        <begin position="646"/>
        <end position="657"/>
    </location>
</feature>
<dbReference type="RefSeq" id="XP_062641387.1">
    <property type="nucleotide sequence ID" value="XM_062778822.1"/>
</dbReference>
<feature type="region of interest" description="Disordered" evidence="1">
    <location>
        <begin position="563"/>
        <end position="657"/>
    </location>
</feature>
<feature type="compositionally biased region" description="Polar residues" evidence="1">
    <location>
        <begin position="369"/>
        <end position="379"/>
    </location>
</feature>
<evidence type="ECO:0000256" key="1">
    <source>
        <dbReference type="SAM" id="MobiDB-lite"/>
    </source>
</evidence>
<accession>A0AAN6VBQ9</accession>
<feature type="compositionally biased region" description="Low complexity" evidence="1">
    <location>
        <begin position="615"/>
        <end position="626"/>
    </location>
</feature>
<gene>
    <name evidence="2" type="ORF">C8A04DRAFT_23808</name>
</gene>
<sequence>MTSTAATQDSKALSGATKAGRSNSNGSNNNNHDNRGNHSSERAGNKATLTDTTMDTKDTTPLRSQNIADKSRPVSSPGAMPKSILRISSPDGYKRPRPLSSHGLTSDAAPPGLAPSPHSLPSPSNTITVKDPPSTTPPPSPPITRPMSPGTTVRFAKATIHRVEVGPGRRFMPVKRKSKSTLTYISPLDPGTQRGAPKTMLQSPTKLRRHQENQAAMGRYWLRTEEEEAQWRAEAEKRAEEEAERYRNEPASPPPSTSSGASVSGDSDGGGGLASKVKDIDKLPLLNKNGPALDKVEEEEAESEDGDEEAGARCDAEPEAEAEPVPSKRAEMEVRTTKESMPESRGLIVATKPAVLDSPVSAIPETPATRPSESKSFSQRLADKRKEAEVRAVRTTTVPTTTFAHARAASPSSSSGESSGSARSSSSFLAQQPPRTSTTNINLVNTQPSNLTRIDAVTAPETPTTPATSATPIITPAPIRQQLTRSPSRRASRLLSRPSSRSPANSPCSSRSSSCSSSRSFVSSEKDKTTQNENDTPTSPRENHAGTYHPQLQHAHITRPLSLSSPRSTMSLRASSSSSSSGGSSSGTEEPRSRMYVSRSISHGNMNLSGGSRGGMSEESATASWSSGGGSGVNHLHLSGRRGSRRFLEDHKEGIVA</sequence>
<dbReference type="EMBL" id="MU853554">
    <property type="protein sequence ID" value="KAK4148016.1"/>
    <property type="molecule type" value="Genomic_DNA"/>
</dbReference>
<feature type="compositionally biased region" description="Pro residues" evidence="1">
    <location>
        <begin position="134"/>
        <end position="144"/>
    </location>
</feature>
<feature type="compositionally biased region" description="Basic and acidic residues" evidence="1">
    <location>
        <begin position="326"/>
        <end position="342"/>
    </location>
</feature>
<feature type="compositionally biased region" description="Polar residues" evidence="1">
    <location>
        <begin position="428"/>
        <end position="452"/>
    </location>
</feature>
<feature type="region of interest" description="Disordered" evidence="1">
    <location>
        <begin position="1"/>
        <end position="214"/>
    </location>
</feature>
<proteinExistence type="predicted"/>
<keyword evidence="3" id="KW-1185">Reference proteome</keyword>
<feature type="compositionally biased region" description="Low complexity" evidence="1">
    <location>
        <begin position="393"/>
        <end position="427"/>
    </location>
</feature>
<feature type="compositionally biased region" description="Basic and acidic residues" evidence="1">
    <location>
        <begin position="381"/>
        <end position="392"/>
    </location>
</feature>
<feature type="compositionally biased region" description="Polar residues" evidence="1">
    <location>
        <begin position="531"/>
        <end position="540"/>
    </location>
</feature>
<feature type="compositionally biased region" description="Low complexity" evidence="1">
    <location>
        <begin position="21"/>
        <end position="31"/>
    </location>
</feature>
<feature type="compositionally biased region" description="Acidic residues" evidence="1">
    <location>
        <begin position="296"/>
        <end position="309"/>
    </location>
</feature>
<feature type="compositionally biased region" description="Polar residues" evidence="1">
    <location>
        <begin position="599"/>
        <end position="608"/>
    </location>
</feature>
<comment type="caution">
    <text evidence="2">The sequence shown here is derived from an EMBL/GenBank/DDBJ whole genome shotgun (WGS) entry which is preliminary data.</text>
</comment>